<name>A0A1S1U7U5_9BURK</name>
<dbReference type="CDD" id="cd06464">
    <property type="entry name" value="ACD_sHsps-like"/>
    <property type="match status" value="1"/>
</dbReference>
<reference evidence="4 5" key="1">
    <citation type="submission" date="2015-06" db="EMBL/GenBank/DDBJ databases">
        <title>Draft genome sequencing of a biphenyl-degrading bacterium, Janthinobacterium lividum MEG1.</title>
        <authorList>
            <person name="Shimodaira J."/>
            <person name="Hatta T."/>
        </authorList>
    </citation>
    <scope>NUCLEOTIDE SEQUENCE [LARGE SCALE GENOMIC DNA]</scope>
    <source>
        <strain evidence="4 5">MEG1</strain>
    </source>
</reference>
<comment type="caution">
    <text evidence="4">The sequence shown here is derived from an EMBL/GenBank/DDBJ whole genome shotgun (WGS) entry which is preliminary data.</text>
</comment>
<comment type="similarity">
    <text evidence="1 2">Belongs to the small heat shock protein (HSP20) family.</text>
</comment>
<gene>
    <name evidence="4" type="ORF">AKG95_15200</name>
</gene>
<protein>
    <submittedName>
        <fullName evidence="4">Stress protein</fullName>
    </submittedName>
</protein>
<dbReference type="Proteomes" id="UP000179840">
    <property type="component" value="Unassembled WGS sequence"/>
</dbReference>
<evidence type="ECO:0000259" key="3">
    <source>
        <dbReference type="PROSITE" id="PS01031"/>
    </source>
</evidence>
<dbReference type="RefSeq" id="WP_071077641.1">
    <property type="nucleotide sequence ID" value="NZ_LFKP01000008.1"/>
</dbReference>
<evidence type="ECO:0000256" key="1">
    <source>
        <dbReference type="PROSITE-ProRule" id="PRU00285"/>
    </source>
</evidence>
<dbReference type="SUPFAM" id="SSF49764">
    <property type="entry name" value="HSP20-like chaperones"/>
    <property type="match status" value="1"/>
</dbReference>
<feature type="domain" description="SHSP" evidence="3">
    <location>
        <begin position="38"/>
        <end position="149"/>
    </location>
</feature>
<sequence length="149" mass="16844">MAHHMTHFDPLSDIARFDPLRSMDDFFKDMGFKDALKDFARPSPIRLDVTENEQAYLIKAELPGFKVEDISVDIDGNRVAISAESKQEHAEGNGQKVVRRERYTGQYFRSFSLGQDIDTATSTARYRDGVLDLELCKLVGGSAKRLQIS</sequence>
<evidence type="ECO:0000313" key="5">
    <source>
        <dbReference type="Proteomes" id="UP000179840"/>
    </source>
</evidence>
<dbReference type="PANTHER" id="PTHR11527">
    <property type="entry name" value="HEAT-SHOCK PROTEIN 20 FAMILY MEMBER"/>
    <property type="match status" value="1"/>
</dbReference>
<dbReference type="AlphaFoldDB" id="A0A1S1U7U5"/>
<dbReference type="Gene3D" id="2.60.40.790">
    <property type="match status" value="1"/>
</dbReference>
<accession>A0A1S1U7U5</accession>
<evidence type="ECO:0000256" key="2">
    <source>
        <dbReference type="RuleBase" id="RU003616"/>
    </source>
</evidence>
<proteinExistence type="inferred from homology"/>
<dbReference type="Pfam" id="PF00011">
    <property type="entry name" value="HSP20"/>
    <property type="match status" value="1"/>
</dbReference>
<dbReference type="InterPro" id="IPR031107">
    <property type="entry name" value="Small_HSP"/>
</dbReference>
<dbReference type="EMBL" id="LFKP01000008">
    <property type="protein sequence ID" value="OHV96159.1"/>
    <property type="molecule type" value="Genomic_DNA"/>
</dbReference>
<dbReference type="InterPro" id="IPR008978">
    <property type="entry name" value="HSP20-like_chaperone"/>
</dbReference>
<evidence type="ECO:0000313" key="4">
    <source>
        <dbReference type="EMBL" id="OHV96159.1"/>
    </source>
</evidence>
<dbReference type="InterPro" id="IPR002068">
    <property type="entry name" value="A-crystallin/Hsp20_dom"/>
</dbReference>
<dbReference type="PROSITE" id="PS01031">
    <property type="entry name" value="SHSP"/>
    <property type="match status" value="1"/>
</dbReference>
<organism evidence="4 5">
    <name type="scientific">Janthinobacterium lividum</name>
    <dbReference type="NCBI Taxonomy" id="29581"/>
    <lineage>
        <taxon>Bacteria</taxon>
        <taxon>Pseudomonadati</taxon>
        <taxon>Pseudomonadota</taxon>
        <taxon>Betaproteobacteria</taxon>
        <taxon>Burkholderiales</taxon>
        <taxon>Oxalobacteraceae</taxon>
        <taxon>Janthinobacterium</taxon>
    </lineage>
</organism>